<dbReference type="OMA" id="CHYAIRE"/>
<feature type="repeat" description="ANK" evidence="3">
    <location>
        <begin position="118"/>
        <end position="150"/>
    </location>
</feature>
<dbReference type="Pfam" id="PF12796">
    <property type="entry name" value="Ank_2"/>
    <property type="match status" value="1"/>
</dbReference>
<dbReference type="InterPro" id="IPR036770">
    <property type="entry name" value="Ankyrin_rpt-contain_sf"/>
</dbReference>
<feature type="region of interest" description="Disordered" evidence="4">
    <location>
        <begin position="1"/>
        <end position="31"/>
    </location>
</feature>
<evidence type="ECO:0000256" key="4">
    <source>
        <dbReference type="SAM" id="MobiDB-lite"/>
    </source>
</evidence>
<dbReference type="PROSITE" id="PS50088">
    <property type="entry name" value="ANK_REPEAT"/>
    <property type="match status" value="3"/>
</dbReference>
<evidence type="ECO:0000313" key="6">
    <source>
        <dbReference type="Proteomes" id="UP000076078"/>
    </source>
</evidence>
<dbReference type="SUPFAM" id="SSF48403">
    <property type="entry name" value="Ankyrin repeat"/>
    <property type="match status" value="1"/>
</dbReference>
<dbReference type="AlphaFoldDB" id="A0A152A1C5"/>
<gene>
    <name evidence="5" type="ORF">DLAC_03191</name>
</gene>
<evidence type="ECO:0000256" key="2">
    <source>
        <dbReference type="ARBA" id="ARBA00023043"/>
    </source>
</evidence>
<feature type="compositionally biased region" description="Low complexity" evidence="4">
    <location>
        <begin position="14"/>
        <end position="26"/>
    </location>
</feature>
<accession>A0A152A1C5</accession>
<dbReference type="STRING" id="361077.A0A152A1C5"/>
<dbReference type="FunCoup" id="A0A152A1C5">
    <property type="interactions" value="124"/>
</dbReference>
<dbReference type="PROSITE" id="PS50297">
    <property type="entry name" value="ANK_REP_REGION"/>
    <property type="match status" value="3"/>
</dbReference>
<dbReference type="EMBL" id="LODT01000016">
    <property type="protein sequence ID" value="KYR00048.1"/>
    <property type="molecule type" value="Genomic_DNA"/>
</dbReference>
<keyword evidence="6" id="KW-1185">Reference proteome</keyword>
<comment type="caution">
    <text evidence="5">The sequence shown here is derived from an EMBL/GenBank/DDBJ whole genome shotgun (WGS) entry which is preliminary data.</text>
</comment>
<organism evidence="5 6">
    <name type="scientific">Tieghemostelium lacteum</name>
    <name type="common">Slime mold</name>
    <name type="synonym">Dictyostelium lacteum</name>
    <dbReference type="NCBI Taxonomy" id="361077"/>
    <lineage>
        <taxon>Eukaryota</taxon>
        <taxon>Amoebozoa</taxon>
        <taxon>Evosea</taxon>
        <taxon>Eumycetozoa</taxon>
        <taxon>Dictyostelia</taxon>
        <taxon>Dictyosteliales</taxon>
        <taxon>Raperosteliaceae</taxon>
        <taxon>Tieghemostelium</taxon>
    </lineage>
</organism>
<evidence type="ECO:0000313" key="5">
    <source>
        <dbReference type="EMBL" id="KYR00048.1"/>
    </source>
</evidence>
<keyword evidence="1" id="KW-0677">Repeat</keyword>
<feature type="repeat" description="ANK" evidence="3">
    <location>
        <begin position="185"/>
        <end position="217"/>
    </location>
</feature>
<dbReference type="Gene3D" id="1.25.40.20">
    <property type="entry name" value="Ankyrin repeat-containing domain"/>
    <property type="match status" value="2"/>
</dbReference>
<dbReference type="Proteomes" id="UP000076078">
    <property type="component" value="Unassembled WGS sequence"/>
</dbReference>
<dbReference type="InParanoid" id="A0A152A1C5"/>
<keyword evidence="2 3" id="KW-0040">ANK repeat</keyword>
<evidence type="ECO:0000256" key="3">
    <source>
        <dbReference type="PROSITE-ProRule" id="PRU00023"/>
    </source>
</evidence>
<feature type="compositionally biased region" description="Polar residues" evidence="4">
    <location>
        <begin position="1"/>
        <end position="13"/>
    </location>
</feature>
<sequence length="282" mass="31227">MSSHPGSNNAIVGNSQQINNNNNDNQYFDPSGSKAATTTTITNIQIIESFRIMDILLQFFLAKEFSTISSLVESGKVNVNVQNQDGLSLLHLSVSQNNLEFSRYLISKGANVNIMDISQITPLHNACANGSLPLVELLVRSGANINTCDEEGDSPCHYAIRESQDQVLEFLINQCKANVNASNDEGESLLHLACGLGELKSTQVLLRAGAQINLRDECGQTPLCEAKNNNHCQIVDLLSQFSSNNKQQQQQQQQNEHTSQFPFQDYKDMHYGSTPIYASYYF</sequence>
<dbReference type="SMART" id="SM00248">
    <property type="entry name" value="ANK"/>
    <property type="match status" value="5"/>
</dbReference>
<proteinExistence type="predicted"/>
<dbReference type="PANTHER" id="PTHR24198">
    <property type="entry name" value="ANKYRIN REPEAT AND PROTEIN KINASE DOMAIN-CONTAINING PROTEIN"/>
    <property type="match status" value="1"/>
</dbReference>
<name>A0A152A1C5_TIELA</name>
<dbReference type="Pfam" id="PF00023">
    <property type="entry name" value="Ank"/>
    <property type="match status" value="1"/>
</dbReference>
<dbReference type="InterPro" id="IPR002110">
    <property type="entry name" value="Ankyrin_rpt"/>
</dbReference>
<evidence type="ECO:0000256" key="1">
    <source>
        <dbReference type="ARBA" id="ARBA00022737"/>
    </source>
</evidence>
<dbReference type="PANTHER" id="PTHR24198:SF194">
    <property type="entry name" value="INVERSIN-A"/>
    <property type="match status" value="1"/>
</dbReference>
<reference evidence="5 6" key="1">
    <citation type="submission" date="2015-12" db="EMBL/GenBank/DDBJ databases">
        <title>Dictyostelia acquired genes for synthesis and detection of signals that induce cell-type specialization by lateral gene transfer from prokaryotes.</title>
        <authorList>
            <person name="Gloeckner G."/>
            <person name="Schaap P."/>
        </authorList>
    </citation>
    <scope>NUCLEOTIDE SEQUENCE [LARGE SCALE GENOMIC DNA]</scope>
    <source>
        <strain evidence="5 6">TK</strain>
    </source>
</reference>
<protein>
    <submittedName>
        <fullName evidence="5">Ankyrin repeat-containing protein</fullName>
    </submittedName>
</protein>
<dbReference type="OrthoDB" id="29094at2759"/>
<feature type="repeat" description="ANK" evidence="3">
    <location>
        <begin position="85"/>
        <end position="117"/>
    </location>
</feature>